<dbReference type="SUPFAM" id="SSF46938">
    <property type="entry name" value="CRAL/TRIO N-terminal domain"/>
    <property type="match status" value="1"/>
</dbReference>
<gene>
    <name evidence="3" type="ORF">O9K51_03138</name>
</gene>
<evidence type="ECO:0000313" key="3">
    <source>
        <dbReference type="EMBL" id="KAJ6444742.1"/>
    </source>
</evidence>
<name>A0AB34G029_9HYPO</name>
<feature type="region of interest" description="Disordered" evidence="1">
    <location>
        <begin position="69"/>
        <end position="116"/>
    </location>
</feature>
<sequence length="502" mass="57275">MRPHFSLKRPSRPPCFISTIHSSHSTVFSENIMATAFHVPTGHVGNLTSEQEEKLRDFWRTVYKLNDVFDKHGPPNGTSPAQLQRTATASSQQSQQSRWGLFRRSTAEPASPQPKAELNATAQELERLGLPRELHDVLSHHTPDTIRSMVIGSVKHEHPDSLALRFLRARKWDLDKALVMMFTAMDWRYREAKVDQDVIPNGDGGAVEAAEKGDTLARDFMKQCRMGKSFAHGTDREGRPICYVRVRLHRASDQCPESIDRYCTYLIETARLALNPPCETANLMFDMTGFTLANMDYVPVKFIIKCFEANYPESLGVILIHNAPWVFKGIWKIISGWMDPVIRGKVNFTYGRVDLEKFIAPEQLIKELDGDEDWEYKYIEPVPGENDLMKDTETRDRILKERKDLASQFEVATQKWIKAEGNEADELRDERNRLAAELRNNYWKLDPYVRARSVLDRWGVLQGGKPVVWYPDVREETAVEEVDTKEKTAVNATVAVPSAAAA</sequence>
<dbReference type="AlphaFoldDB" id="A0AB34G029"/>
<evidence type="ECO:0000256" key="1">
    <source>
        <dbReference type="SAM" id="MobiDB-lite"/>
    </source>
</evidence>
<accession>A0AB34G029</accession>
<dbReference type="InterPro" id="IPR052432">
    <property type="entry name" value="PITP/CRAL-TRIO"/>
</dbReference>
<dbReference type="Proteomes" id="UP001163105">
    <property type="component" value="Unassembled WGS sequence"/>
</dbReference>
<comment type="caution">
    <text evidence="3">The sequence shown here is derived from an EMBL/GenBank/DDBJ whole genome shotgun (WGS) entry which is preliminary data.</text>
</comment>
<dbReference type="PANTHER" id="PTHR46590">
    <property type="entry name" value="PHOSPHATIDYLINOSITOL TRANSFER PROTEIN CSR1-RELATED"/>
    <property type="match status" value="1"/>
</dbReference>
<dbReference type="PROSITE" id="PS50191">
    <property type="entry name" value="CRAL_TRIO"/>
    <property type="match status" value="1"/>
</dbReference>
<reference evidence="3" key="1">
    <citation type="submission" date="2023-01" db="EMBL/GenBank/DDBJ databases">
        <title>The growth and conidiation of Purpureocillium lavendulum are regulated by nitrogen source and histone H3K14 acetylation.</title>
        <authorList>
            <person name="Tang P."/>
            <person name="Han J."/>
            <person name="Zhang C."/>
            <person name="Tang P."/>
            <person name="Qi F."/>
            <person name="Zhang K."/>
            <person name="Liang L."/>
        </authorList>
    </citation>
    <scope>NUCLEOTIDE SEQUENCE</scope>
    <source>
        <strain evidence="3">YMF1.00683</strain>
    </source>
</reference>
<dbReference type="InterPro" id="IPR036865">
    <property type="entry name" value="CRAL-TRIO_dom_sf"/>
</dbReference>
<evidence type="ECO:0000313" key="4">
    <source>
        <dbReference type="Proteomes" id="UP001163105"/>
    </source>
</evidence>
<dbReference type="EMBL" id="JAQHRD010000002">
    <property type="protein sequence ID" value="KAJ6444742.1"/>
    <property type="molecule type" value="Genomic_DNA"/>
</dbReference>
<dbReference type="SMART" id="SM00516">
    <property type="entry name" value="SEC14"/>
    <property type="match status" value="1"/>
</dbReference>
<dbReference type="SMART" id="SM01100">
    <property type="entry name" value="CRAL_TRIO_N"/>
    <property type="match status" value="1"/>
</dbReference>
<dbReference type="CDD" id="cd00170">
    <property type="entry name" value="SEC14"/>
    <property type="match status" value="1"/>
</dbReference>
<dbReference type="InterPro" id="IPR001251">
    <property type="entry name" value="CRAL-TRIO_dom"/>
</dbReference>
<dbReference type="InterPro" id="IPR011074">
    <property type="entry name" value="CRAL/TRIO_N_dom"/>
</dbReference>
<dbReference type="SUPFAM" id="SSF52087">
    <property type="entry name" value="CRAL/TRIO domain"/>
    <property type="match status" value="1"/>
</dbReference>
<proteinExistence type="predicted"/>
<feature type="compositionally biased region" description="Polar residues" evidence="1">
    <location>
        <begin position="76"/>
        <end position="89"/>
    </location>
</feature>
<keyword evidence="4" id="KW-1185">Reference proteome</keyword>
<dbReference type="Pfam" id="PF03765">
    <property type="entry name" value="CRAL_TRIO_N"/>
    <property type="match status" value="1"/>
</dbReference>
<dbReference type="Gene3D" id="3.40.525.10">
    <property type="entry name" value="CRAL-TRIO lipid binding domain"/>
    <property type="match status" value="1"/>
</dbReference>
<dbReference type="Pfam" id="PF00650">
    <property type="entry name" value="CRAL_TRIO"/>
    <property type="match status" value="1"/>
</dbReference>
<feature type="domain" description="CRAL-TRIO" evidence="2">
    <location>
        <begin position="213"/>
        <end position="376"/>
    </location>
</feature>
<evidence type="ECO:0000259" key="2">
    <source>
        <dbReference type="PROSITE" id="PS50191"/>
    </source>
</evidence>
<protein>
    <submittedName>
        <fullName evidence="3">CRAL/TRIO domain-containingprotein</fullName>
    </submittedName>
</protein>
<dbReference type="PANTHER" id="PTHR46590:SF1">
    <property type="entry name" value="PHOSPHATIDYLINOSITOL TRANSFER PROTEIN CSR1"/>
    <property type="match status" value="1"/>
</dbReference>
<organism evidence="3 4">
    <name type="scientific">Purpureocillium lavendulum</name>
    <dbReference type="NCBI Taxonomy" id="1247861"/>
    <lineage>
        <taxon>Eukaryota</taxon>
        <taxon>Fungi</taxon>
        <taxon>Dikarya</taxon>
        <taxon>Ascomycota</taxon>
        <taxon>Pezizomycotina</taxon>
        <taxon>Sordariomycetes</taxon>
        <taxon>Hypocreomycetidae</taxon>
        <taxon>Hypocreales</taxon>
        <taxon>Ophiocordycipitaceae</taxon>
        <taxon>Purpureocillium</taxon>
    </lineage>
</organism>
<dbReference type="InterPro" id="IPR036273">
    <property type="entry name" value="CRAL/TRIO_N_dom_sf"/>
</dbReference>